<keyword evidence="3" id="KW-1185">Reference proteome</keyword>
<evidence type="ECO:0000256" key="1">
    <source>
        <dbReference type="SAM" id="MobiDB-lite"/>
    </source>
</evidence>
<feature type="compositionally biased region" description="Low complexity" evidence="1">
    <location>
        <begin position="192"/>
        <end position="201"/>
    </location>
</feature>
<protein>
    <recommendedName>
        <fullName evidence="4">FYVE-type domain-containing protein</fullName>
    </recommendedName>
</protein>
<gene>
    <name evidence="2" type="ORF">PHYPSEUDO_009055</name>
</gene>
<feature type="compositionally biased region" description="Basic residues" evidence="1">
    <location>
        <begin position="129"/>
        <end position="139"/>
    </location>
</feature>
<evidence type="ECO:0008006" key="4">
    <source>
        <dbReference type="Google" id="ProtNLM"/>
    </source>
</evidence>
<proteinExistence type="predicted"/>
<dbReference type="EMBL" id="JAGDFM010000372">
    <property type="protein sequence ID" value="KAG7379108.1"/>
    <property type="molecule type" value="Genomic_DNA"/>
</dbReference>
<feature type="compositionally biased region" description="Basic and acidic residues" evidence="1">
    <location>
        <begin position="118"/>
        <end position="128"/>
    </location>
</feature>
<feature type="region of interest" description="Disordered" evidence="1">
    <location>
        <begin position="1"/>
        <end position="27"/>
    </location>
</feature>
<comment type="caution">
    <text evidence="2">The sequence shown here is derived from an EMBL/GenBank/DDBJ whole genome shotgun (WGS) entry which is preliminary data.</text>
</comment>
<organism evidence="2 3">
    <name type="scientific">Phytophthora pseudosyringae</name>
    <dbReference type="NCBI Taxonomy" id="221518"/>
    <lineage>
        <taxon>Eukaryota</taxon>
        <taxon>Sar</taxon>
        <taxon>Stramenopiles</taxon>
        <taxon>Oomycota</taxon>
        <taxon>Peronosporomycetes</taxon>
        <taxon>Peronosporales</taxon>
        <taxon>Peronosporaceae</taxon>
        <taxon>Phytophthora</taxon>
    </lineage>
</organism>
<dbReference type="AlphaFoldDB" id="A0A8T1VG38"/>
<dbReference type="PANTHER" id="PTHR13510">
    <property type="entry name" value="FYVE-FINGER-CONTAINING RAB5 EFFECTOR PROTEIN RABENOSYN-5-RELATED"/>
    <property type="match status" value="1"/>
</dbReference>
<dbReference type="PANTHER" id="PTHR13510:SF44">
    <property type="entry name" value="RABENOSYN-5"/>
    <property type="match status" value="1"/>
</dbReference>
<evidence type="ECO:0000313" key="3">
    <source>
        <dbReference type="Proteomes" id="UP000694044"/>
    </source>
</evidence>
<feature type="region of interest" description="Disordered" evidence="1">
    <location>
        <begin position="118"/>
        <end position="201"/>
    </location>
</feature>
<accession>A0A8T1VG38</accession>
<sequence length="494" mass="54282">MMQRGGCNSAVAASSAANTDSPSPHLSAVHARLRSDPVILRLAPALATPVAGRVGSPKPKSTMPKRFLTPPGAVPERVHLSTTQQRILTDMADAIVAETLQTDEAFVADGRRLPKDQWKHVKAKEKVHVYRSRHAKGASKPRGQSQDEKDPSRPRLLSLSAMERHERENSGRPYVYDDEEPATTLEEKDSTNTHSSSSDDGSFSLADDCVLAKVKPSHVPLVVATGVINGTVEDVAFGGFANTRHSWLVRNSYVHNDVFDDRKVLATLQLPSEEDPFRSVTIKWATGSYGAFTTRRDFLYVESMGLAFDSDGEKIFYNLIHSIELDDCPPLDNRHNIIRVQMSTCYIARQLNDDSVEIFCRGFVDPRGGMMESYGILMLAHNVSACSGYAECSSLKKLSWLMSACRRSDAAGVVPGTECGVCKKSLKKLGLLQPPSGCTICRRVICNKCCVQKKLTIDATKEIMQKNFTFCLSCVLEAKELSAWEVATAALRCP</sequence>
<reference evidence="2" key="1">
    <citation type="submission" date="2021-02" db="EMBL/GenBank/DDBJ databases">
        <authorList>
            <person name="Palmer J.M."/>
        </authorList>
    </citation>
    <scope>NUCLEOTIDE SEQUENCE</scope>
    <source>
        <strain evidence="2">SCRP734</strain>
    </source>
</reference>
<dbReference type="Proteomes" id="UP000694044">
    <property type="component" value="Unassembled WGS sequence"/>
</dbReference>
<evidence type="ECO:0000313" key="2">
    <source>
        <dbReference type="EMBL" id="KAG7379108.1"/>
    </source>
</evidence>
<name>A0A8T1VG38_9STRA</name>
<dbReference type="OrthoDB" id="99575at2759"/>
<feature type="region of interest" description="Disordered" evidence="1">
    <location>
        <begin position="50"/>
        <end position="73"/>
    </location>
</feature>
<dbReference type="InterPro" id="IPR052727">
    <property type="entry name" value="Rab4/Rab5_effector"/>
</dbReference>